<evidence type="ECO:0000256" key="4">
    <source>
        <dbReference type="ARBA" id="ARBA00023163"/>
    </source>
</evidence>
<dbReference type="KEGG" id="poz:I0K15_07430"/>
<keyword evidence="3" id="KW-0238">DNA-binding</keyword>
<dbReference type="Pfam" id="PF03466">
    <property type="entry name" value="LysR_substrate"/>
    <property type="match status" value="1"/>
</dbReference>
<dbReference type="PANTHER" id="PTHR30126">
    <property type="entry name" value="HTH-TYPE TRANSCRIPTIONAL REGULATOR"/>
    <property type="match status" value="1"/>
</dbReference>
<dbReference type="Gene3D" id="1.10.10.10">
    <property type="entry name" value="Winged helix-like DNA-binding domain superfamily/Winged helix DNA-binding domain"/>
    <property type="match status" value="1"/>
</dbReference>
<feature type="domain" description="HTH lysR-type" evidence="5">
    <location>
        <begin position="5"/>
        <end position="62"/>
    </location>
</feature>
<dbReference type="GO" id="GO:0003700">
    <property type="term" value="F:DNA-binding transcription factor activity"/>
    <property type="evidence" value="ECO:0007669"/>
    <property type="project" value="InterPro"/>
</dbReference>
<dbReference type="InterPro" id="IPR036388">
    <property type="entry name" value="WH-like_DNA-bd_sf"/>
</dbReference>
<dbReference type="AlphaFoldDB" id="A0A7S9LV50"/>
<keyword evidence="2" id="KW-0805">Transcription regulation</keyword>
<dbReference type="PROSITE" id="PS50931">
    <property type="entry name" value="HTH_LYSR"/>
    <property type="match status" value="1"/>
</dbReference>
<dbReference type="InterPro" id="IPR036390">
    <property type="entry name" value="WH_DNA-bd_sf"/>
</dbReference>
<dbReference type="PRINTS" id="PR00039">
    <property type="entry name" value="HTHLYSR"/>
</dbReference>
<dbReference type="FunFam" id="1.10.10.10:FF:000001">
    <property type="entry name" value="LysR family transcriptional regulator"/>
    <property type="match status" value="1"/>
</dbReference>
<dbReference type="InterPro" id="IPR000847">
    <property type="entry name" value="LysR_HTH_N"/>
</dbReference>
<evidence type="ECO:0000313" key="7">
    <source>
        <dbReference type="Proteomes" id="UP000594800"/>
    </source>
</evidence>
<gene>
    <name evidence="6" type="ORF">I0K15_07430</name>
</gene>
<name>A0A7S9LV50_9RHOB</name>
<dbReference type="EMBL" id="CP064942">
    <property type="protein sequence ID" value="QPH55555.1"/>
    <property type="molecule type" value="Genomic_DNA"/>
</dbReference>
<keyword evidence="7" id="KW-1185">Reference proteome</keyword>
<dbReference type="SUPFAM" id="SSF46785">
    <property type="entry name" value="Winged helix' DNA-binding domain"/>
    <property type="match status" value="1"/>
</dbReference>
<dbReference type="Proteomes" id="UP000594800">
    <property type="component" value="Chromosome"/>
</dbReference>
<protein>
    <submittedName>
        <fullName evidence="6">LysR family transcriptional regulator</fullName>
    </submittedName>
</protein>
<dbReference type="RefSeq" id="WP_196104806.1">
    <property type="nucleotide sequence ID" value="NZ_CP064942.1"/>
</dbReference>
<dbReference type="PANTHER" id="PTHR30126:SF91">
    <property type="entry name" value="LYSR FAMILY TRANSCRIPTIONAL REGULATOR"/>
    <property type="match status" value="1"/>
</dbReference>
<comment type="similarity">
    <text evidence="1">Belongs to the LysR transcriptional regulatory family.</text>
</comment>
<dbReference type="Pfam" id="PF00126">
    <property type="entry name" value="HTH_1"/>
    <property type="match status" value="1"/>
</dbReference>
<dbReference type="SUPFAM" id="SSF53850">
    <property type="entry name" value="Periplasmic binding protein-like II"/>
    <property type="match status" value="1"/>
</dbReference>
<keyword evidence="4" id="KW-0804">Transcription</keyword>
<accession>A0A7S9LV50</accession>
<proteinExistence type="inferred from homology"/>
<organism evidence="6 7">
    <name type="scientific">Pontivivens ytuae</name>
    <dbReference type="NCBI Taxonomy" id="2789856"/>
    <lineage>
        <taxon>Bacteria</taxon>
        <taxon>Pseudomonadati</taxon>
        <taxon>Pseudomonadota</taxon>
        <taxon>Alphaproteobacteria</taxon>
        <taxon>Rhodobacterales</taxon>
        <taxon>Paracoccaceae</taxon>
        <taxon>Pontivivens</taxon>
    </lineage>
</organism>
<evidence type="ECO:0000259" key="5">
    <source>
        <dbReference type="PROSITE" id="PS50931"/>
    </source>
</evidence>
<reference evidence="6 7" key="1">
    <citation type="submission" date="2020-11" db="EMBL/GenBank/DDBJ databases">
        <title>Description of Pontivivens ytuae sp. nov. isolated from deep sea sediment of Mariana Trench.</title>
        <authorList>
            <person name="Wang Z."/>
            <person name="Sun Q.-L."/>
            <person name="Xu X.-D."/>
            <person name="Tang Y.-Z."/>
            <person name="Zhang J."/>
        </authorList>
    </citation>
    <scope>NUCLEOTIDE SEQUENCE [LARGE SCALE GENOMIC DNA]</scope>
    <source>
        <strain evidence="6 7">MT2928</strain>
    </source>
</reference>
<dbReference type="InterPro" id="IPR005119">
    <property type="entry name" value="LysR_subst-bd"/>
</dbReference>
<evidence type="ECO:0000313" key="6">
    <source>
        <dbReference type="EMBL" id="QPH55555.1"/>
    </source>
</evidence>
<evidence type="ECO:0000256" key="2">
    <source>
        <dbReference type="ARBA" id="ARBA00023015"/>
    </source>
</evidence>
<evidence type="ECO:0000256" key="1">
    <source>
        <dbReference type="ARBA" id="ARBA00009437"/>
    </source>
</evidence>
<dbReference type="GO" id="GO:0000976">
    <property type="term" value="F:transcription cis-regulatory region binding"/>
    <property type="evidence" value="ECO:0007669"/>
    <property type="project" value="TreeGrafter"/>
</dbReference>
<dbReference type="Gene3D" id="3.40.190.290">
    <property type="match status" value="1"/>
</dbReference>
<evidence type="ECO:0000256" key="3">
    <source>
        <dbReference type="ARBA" id="ARBA00023125"/>
    </source>
</evidence>
<sequence>MLDGVTLDQLRMLIAIADTGSFTAASKHVQRAQSAVSQSIATLEDQLGVTLFDRSTRKPRLTEAGEVIVAEARMVIVRAARLRATANALAGGAPGHLTIAIGIVVPVDPMVEVLDTFRDAFPGVSLRVLRVDIGGAPDLVSSGQADLGIAGAISLTGYDEDAFDRHAVGSADIAIVAAPDHPLAQLGRPLTDADVQDHRQLVPVTRGDFTNRLVHDTWEVGDLTLRCRMLRRGLGWGTAPVAEIAEDLARGTLVPLQLEARSEETLRVPLLAFTRTDRATGPAIDWLIRRLRDVFGDAGS</sequence>